<sequence length="263" mass="28322">MSVIEVEKGAQAPAVLKAVRILDLLALSPGRARSLSDIARELGIAKSSTSNLCASLEEGGLIRRSGGGYLLGRRAVELGSAYLAGFDQIREFYRICEESEVLTTQLVQIAMLDGARVLYLAAYEGRERFPLSAGVGDRYPSSATAVGTVLLAELPPDEVEALYADPNRLVTFTDRSTKDLETLQRKLKMTRERGYAIDEGEIHLSVVGLAVLVPSTRSGEPSFGIGASLVHPNDSPEERARVLAALRMAAAELTRPTIVPVEK</sequence>
<proteinExistence type="predicted"/>
<dbReference type="Gene3D" id="1.10.10.10">
    <property type="entry name" value="Winged helix-like DNA-binding domain superfamily/Winged helix DNA-binding domain"/>
    <property type="match status" value="1"/>
</dbReference>
<gene>
    <name evidence="6" type="ORF">E3O46_01930</name>
</gene>
<dbReference type="Pfam" id="PF09339">
    <property type="entry name" value="HTH_IclR"/>
    <property type="match status" value="1"/>
</dbReference>
<keyword evidence="1" id="KW-0805">Transcription regulation</keyword>
<dbReference type="PANTHER" id="PTHR30136">
    <property type="entry name" value="HELIX-TURN-HELIX TRANSCRIPTIONAL REGULATOR, ICLR FAMILY"/>
    <property type="match status" value="1"/>
</dbReference>
<dbReference type="Proteomes" id="UP000297604">
    <property type="component" value="Unassembled WGS sequence"/>
</dbReference>
<feature type="domain" description="IclR-ED" evidence="5">
    <location>
        <begin position="74"/>
        <end position="259"/>
    </location>
</feature>
<keyword evidence="7" id="KW-1185">Reference proteome</keyword>
<name>A0ABY2IT49_9MICO</name>
<reference evidence="6 7" key="1">
    <citation type="submission" date="2019-03" db="EMBL/GenBank/DDBJ databases">
        <title>Genomics of glacier-inhabiting Cryobacterium strains.</title>
        <authorList>
            <person name="Liu Q."/>
            <person name="Xin Y.-H."/>
        </authorList>
    </citation>
    <scope>NUCLEOTIDE SEQUENCE [LARGE SCALE GENOMIC DNA]</scope>
    <source>
        <strain evidence="6 7">MDB1-5</strain>
    </source>
</reference>
<dbReference type="EMBL" id="SOFS01000007">
    <property type="protein sequence ID" value="TFC23352.1"/>
    <property type="molecule type" value="Genomic_DNA"/>
</dbReference>
<dbReference type="Pfam" id="PF01614">
    <property type="entry name" value="IclR_C"/>
    <property type="match status" value="1"/>
</dbReference>
<evidence type="ECO:0000256" key="3">
    <source>
        <dbReference type="ARBA" id="ARBA00023163"/>
    </source>
</evidence>
<evidence type="ECO:0000256" key="1">
    <source>
        <dbReference type="ARBA" id="ARBA00023015"/>
    </source>
</evidence>
<evidence type="ECO:0000313" key="6">
    <source>
        <dbReference type="EMBL" id="TFC23352.1"/>
    </source>
</evidence>
<dbReference type="SUPFAM" id="SSF55781">
    <property type="entry name" value="GAF domain-like"/>
    <property type="match status" value="1"/>
</dbReference>
<keyword evidence="3" id="KW-0804">Transcription</keyword>
<dbReference type="PROSITE" id="PS51078">
    <property type="entry name" value="ICLR_ED"/>
    <property type="match status" value="1"/>
</dbReference>
<evidence type="ECO:0000259" key="4">
    <source>
        <dbReference type="PROSITE" id="PS51077"/>
    </source>
</evidence>
<protein>
    <submittedName>
        <fullName evidence="6">IclR family transcriptional regulator</fullName>
    </submittedName>
</protein>
<comment type="caution">
    <text evidence="6">The sequence shown here is derived from an EMBL/GenBank/DDBJ whole genome shotgun (WGS) entry which is preliminary data.</text>
</comment>
<organism evidence="6 7">
    <name type="scientific">Cryobacterium glucosi</name>
    <dbReference type="NCBI Taxonomy" id="1259175"/>
    <lineage>
        <taxon>Bacteria</taxon>
        <taxon>Bacillati</taxon>
        <taxon>Actinomycetota</taxon>
        <taxon>Actinomycetes</taxon>
        <taxon>Micrococcales</taxon>
        <taxon>Microbacteriaceae</taxon>
        <taxon>Cryobacterium</taxon>
    </lineage>
</organism>
<dbReference type="InterPro" id="IPR036388">
    <property type="entry name" value="WH-like_DNA-bd_sf"/>
</dbReference>
<evidence type="ECO:0000256" key="2">
    <source>
        <dbReference type="ARBA" id="ARBA00023125"/>
    </source>
</evidence>
<dbReference type="PROSITE" id="PS51077">
    <property type="entry name" value="HTH_ICLR"/>
    <property type="match status" value="1"/>
</dbReference>
<dbReference type="PANTHER" id="PTHR30136:SF24">
    <property type="entry name" value="HTH-TYPE TRANSCRIPTIONAL REPRESSOR ALLR"/>
    <property type="match status" value="1"/>
</dbReference>
<dbReference type="InterPro" id="IPR029016">
    <property type="entry name" value="GAF-like_dom_sf"/>
</dbReference>
<evidence type="ECO:0000259" key="5">
    <source>
        <dbReference type="PROSITE" id="PS51078"/>
    </source>
</evidence>
<accession>A0ABY2IT49</accession>
<dbReference type="InterPro" id="IPR050707">
    <property type="entry name" value="HTH_MetabolicPath_Reg"/>
</dbReference>
<dbReference type="RefSeq" id="WP_134448460.1">
    <property type="nucleotide sequence ID" value="NZ_SOFS01000007.1"/>
</dbReference>
<dbReference type="InterPro" id="IPR005471">
    <property type="entry name" value="Tscrpt_reg_IclR_N"/>
</dbReference>
<evidence type="ECO:0000313" key="7">
    <source>
        <dbReference type="Proteomes" id="UP000297604"/>
    </source>
</evidence>
<feature type="domain" description="HTH iclR-type" evidence="4">
    <location>
        <begin position="12"/>
        <end position="73"/>
    </location>
</feature>
<dbReference type="Gene3D" id="3.30.450.40">
    <property type="match status" value="1"/>
</dbReference>
<dbReference type="SUPFAM" id="SSF46785">
    <property type="entry name" value="Winged helix' DNA-binding domain"/>
    <property type="match status" value="1"/>
</dbReference>
<keyword evidence="2" id="KW-0238">DNA-binding</keyword>
<dbReference type="InterPro" id="IPR036390">
    <property type="entry name" value="WH_DNA-bd_sf"/>
</dbReference>
<dbReference type="InterPro" id="IPR014757">
    <property type="entry name" value="Tscrpt_reg_IclR_C"/>
</dbReference>
<dbReference type="SMART" id="SM00346">
    <property type="entry name" value="HTH_ICLR"/>
    <property type="match status" value="1"/>
</dbReference>